<feature type="region of interest" description="Disordered" evidence="7">
    <location>
        <begin position="368"/>
        <end position="388"/>
    </location>
</feature>
<keyword evidence="5" id="KW-0539">Nucleus</keyword>
<feature type="region of interest" description="Disordered" evidence="7">
    <location>
        <begin position="206"/>
        <end position="230"/>
    </location>
</feature>
<feature type="domain" description="BHLH" evidence="8">
    <location>
        <begin position="285"/>
        <end position="334"/>
    </location>
</feature>
<evidence type="ECO:0000256" key="3">
    <source>
        <dbReference type="ARBA" id="ARBA00023125"/>
    </source>
</evidence>
<reference evidence="10" key="1">
    <citation type="journal article" date="2019" name="Gigascience">
        <title>De novo genome assembly of the endangered Acer yangbiense, a plant species with extremely small populations endemic to Yunnan Province, China.</title>
        <authorList>
            <person name="Yang J."/>
            <person name="Wariss H.M."/>
            <person name="Tao L."/>
            <person name="Zhang R."/>
            <person name="Yun Q."/>
            <person name="Hollingsworth P."/>
            <person name="Dao Z."/>
            <person name="Luo G."/>
            <person name="Guo H."/>
            <person name="Ma Y."/>
            <person name="Sun W."/>
        </authorList>
    </citation>
    <scope>NUCLEOTIDE SEQUENCE [LARGE SCALE GENOMIC DNA]</scope>
    <source>
        <strain evidence="10">cv. Malutang</strain>
    </source>
</reference>
<evidence type="ECO:0000313" key="10">
    <source>
        <dbReference type="Proteomes" id="UP000323000"/>
    </source>
</evidence>
<feature type="coiled-coil region" evidence="6">
    <location>
        <begin position="331"/>
        <end position="362"/>
    </location>
</feature>
<evidence type="ECO:0000256" key="7">
    <source>
        <dbReference type="SAM" id="MobiDB-lite"/>
    </source>
</evidence>
<dbReference type="InterPro" id="IPR025610">
    <property type="entry name" value="MYC/MYB_N"/>
</dbReference>
<dbReference type="SMART" id="SM00353">
    <property type="entry name" value="HLH"/>
    <property type="match status" value="1"/>
</dbReference>
<dbReference type="PANTHER" id="PTHR31945:SF63">
    <property type="entry name" value="TRANSCRIPTION FACTOR BHLH90"/>
    <property type="match status" value="1"/>
</dbReference>
<dbReference type="OrthoDB" id="1890947at2759"/>
<accession>A0A5C7HH20</accession>
<name>A0A5C7HH20_9ROSI</name>
<evidence type="ECO:0000256" key="6">
    <source>
        <dbReference type="SAM" id="Coils"/>
    </source>
</evidence>
<keyword evidence="3" id="KW-0238">DNA-binding</keyword>
<dbReference type="Proteomes" id="UP000323000">
    <property type="component" value="Chromosome 8"/>
</dbReference>
<dbReference type="InterPro" id="IPR051358">
    <property type="entry name" value="TF_AMS/ICE1/BHLH6-like"/>
</dbReference>
<evidence type="ECO:0000256" key="2">
    <source>
        <dbReference type="ARBA" id="ARBA00023015"/>
    </source>
</evidence>
<dbReference type="GO" id="GO:0046983">
    <property type="term" value="F:protein dimerization activity"/>
    <property type="evidence" value="ECO:0007669"/>
    <property type="project" value="InterPro"/>
</dbReference>
<sequence length="520" mass="58810">MAGLDRAVEWLRPLVDAKQEDWDYCVVWKFGDDPSSGGGGVYGDAKVKEENREDQEQQLSALCRDSHSKHTIRTKACDALQCFPFFMALYSGIHGEVAITNQTKWIIHANALDSNHPHESNGTQVIIPVFGGLIELFASKHKPKDQNIIDFVVDQCNISTERSYANMCDLSIEDNLQNHPLPIHLLTLLPAIQILHPLTQFNSTYPSYEGSSSGSNPSNEHTISFDSNYSYGTTTQNEPLKQSIIEKPMYVDVNMLKEQTEFVLGCNNKAVTRNKRAVQRTGRENYQSKNLVTERNRRNRIKDGLYALRALVPKISKMDRASIVGDAIEYIGELQQEFKKLNEELEEIEEEKCKENAELKSSKLDGLHESTRYLPPTEHNKSSGDSAERKTEALVEVNHIGERDFLVKYVCEQKRCGFARLMEAIHSLGMQTVEANITTLNGMVLNSLKVEVKIASTLFILYKIVHWIDFLIYLFSCKSVTKGGHSTRKPEGLIDRAISQSQKEDIQPENLRDSLIALTE</sequence>
<comment type="subcellular location">
    <subcellularLocation>
        <location evidence="1">Nucleus</location>
    </subcellularLocation>
</comment>
<protein>
    <recommendedName>
        <fullName evidence="8">BHLH domain-containing protein</fullName>
    </recommendedName>
</protein>
<dbReference type="PROSITE" id="PS50888">
    <property type="entry name" value="BHLH"/>
    <property type="match status" value="1"/>
</dbReference>
<keyword evidence="10" id="KW-1185">Reference proteome</keyword>
<dbReference type="AlphaFoldDB" id="A0A5C7HH20"/>
<dbReference type="GO" id="GO:0003700">
    <property type="term" value="F:DNA-binding transcription factor activity"/>
    <property type="evidence" value="ECO:0007669"/>
    <property type="project" value="TreeGrafter"/>
</dbReference>
<dbReference type="Pfam" id="PF14215">
    <property type="entry name" value="bHLH-MYC_N"/>
    <property type="match status" value="1"/>
</dbReference>
<dbReference type="InterPro" id="IPR054502">
    <property type="entry name" value="bHLH-TF_ACT-like_plant"/>
</dbReference>
<keyword evidence="2" id="KW-0805">Transcription regulation</keyword>
<dbReference type="EMBL" id="VAHF01000008">
    <property type="protein sequence ID" value="TXG56291.1"/>
    <property type="molecule type" value="Genomic_DNA"/>
</dbReference>
<feature type="compositionally biased region" description="Low complexity" evidence="7">
    <location>
        <begin position="206"/>
        <end position="220"/>
    </location>
</feature>
<comment type="caution">
    <text evidence="9">The sequence shown here is derived from an EMBL/GenBank/DDBJ whole genome shotgun (WGS) entry which is preliminary data.</text>
</comment>
<dbReference type="GO" id="GO:0005634">
    <property type="term" value="C:nucleus"/>
    <property type="evidence" value="ECO:0007669"/>
    <property type="project" value="UniProtKB-SubCell"/>
</dbReference>
<dbReference type="GO" id="GO:0043565">
    <property type="term" value="F:sequence-specific DNA binding"/>
    <property type="evidence" value="ECO:0007669"/>
    <property type="project" value="TreeGrafter"/>
</dbReference>
<evidence type="ECO:0000256" key="1">
    <source>
        <dbReference type="ARBA" id="ARBA00004123"/>
    </source>
</evidence>
<dbReference type="SUPFAM" id="SSF47459">
    <property type="entry name" value="HLH, helix-loop-helix DNA-binding domain"/>
    <property type="match status" value="1"/>
</dbReference>
<dbReference type="Gene3D" id="4.10.280.10">
    <property type="entry name" value="Helix-loop-helix DNA-binding domain"/>
    <property type="match status" value="1"/>
</dbReference>
<proteinExistence type="predicted"/>
<keyword evidence="6" id="KW-0175">Coiled coil</keyword>
<evidence type="ECO:0000256" key="5">
    <source>
        <dbReference type="ARBA" id="ARBA00023242"/>
    </source>
</evidence>
<feature type="compositionally biased region" description="Basic and acidic residues" evidence="7">
    <location>
        <begin position="378"/>
        <end position="388"/>
    </location>
</feature>
<keyword evidence="4" id="KW-0804">Transcription</keyword>
<dbReference type="Pfam" id="PF22754">
    <property type="entry name" value="bHLH-TF_ACT-like_plant"/>
    <property type="match status" value="1"/>
</dbReference>
<evidence type="ECO:0000259" key="8">
    <source>
        <dbReference type="PROSITE" id="PS50888"/>
    </source>
</evidence>
<dbReference type="InterPro" id="IPR036638">
    <property type="entry name" value="HLH_DNA-bd_sf"/>
</dbReference>
<dbReference type="PANTHER" id="PTHR31945">
    <property type="entry name" value="TRANSCRIPTION FACTOR SCREAM2-RELATED"/>
    <property type="match status" value="1"/>
</dbReference>
<feature type="compositionally biased region" description="Polar residues" evidence="7">
    <location>
        <begin position="221"/>
        <end position="230"/>
    </location>
</feature>
<gene>
    <name evidence="9" type="ORF">EZV62_017604</name>
</gene>
<dbReference type="InterPro" id="IPR011598">
    <property type="entry name" value="bHLH_dom"/>
</dbReference>
<evidence type="ECO:0000313" key="9">
    <source>
        <dbReference type="EMBL" id="TXG56291.1"/>
    </source>
</evidence>
<dbReference type="Pfam" id="PF00010">
    <property type="entry name" value="HLH"/>
    <property type="match status" value="1"/>
</dbReference>
<organism evidence="9 10">
    <name type="scientific">Acer yangbiense</name>
    <dbReference type="NCBI Taxonomy" id="1000413"/>
    <lineage>
        <taxon>Eukaryota</taxon>
        <taxon>Viridiplantae</taxon>
        <taxon>Streptophyta</taxon>
        <taxon>Embryophyta</taxon>
        <taxon>Tracheophyta</taxon>
        <taxon>Spermatophyta</taxon>
        <taxon>Magnoliopsida</taxon>
        <taxon>eudicotyledons</taxon>
        <taxon>Gunneridae</taxon>
        <taxon>Pentapetalae</taxon>
        <taxon>rosids</taxon>
        <taxon>malvids</taxon>
        <taxon>Sapindales</taxon>
        <taxon>Sapindaceae</taxon>
        <taxon>Hippocastanoideae</taxon>
        <taxon>Acereae</taxon>
        <taxon>Acer</taxon>
    </lineage>
</organism>
<evidence type="ECO:0000256" key="4">
    <source>
        <dbReference type="ARBA" id="ARBA00023163"/>
    </source>
</evidence>